<dbReference type="OrthoDB" id="2423954at2759"/>
<name>K5UI20_PHACS</name>
<dbReference type="AlphaFoldDB" id="K5UI20"/>
<feature type="non-terminal residue" evidence="1">
    <location>
        <position position="183"/>
    </location>
</feature>
<evidence type="ECO:0000313" key="1">
    <source>
        <dbReference type="EMBL" id="EKM49171.1"/>
    </source>
</evidence>
<gene>
    <name evidence="1" type="ORF">PHACADRAFT_107356</name>
</gene>
<dbReference type="KEGG" id="pco:PHACADRAFT_107356"/>
<dbReference type="GeneID" id="18907460"/>
<proteinExistence type="predicted"/>
<sequence length="183" mass="21321">QWMASQQKRFEQWLMCITASCGFPLTWLTNPEVLLFMQEFVYIATIVPTRYTLTRRILPQTLADLRAERDRVIAGLNHQNDTLQFDSWTAVNQHHYDAFMLSLASQVYSVKVYNVSADRKSGDRLFQLVEKVLYIVETYWKVEVVGACSDARPDGAKAWCKLLRARKDIIFLDCYSHQVILTF</sequence>
<dbReference type="EMBL" id="JH930523">
    <property type="protein sequence ID" value="EKM49171.1"/>
    <property type="molecule type" value="Genomic_DNA"/>
</dbReference>
<dbReference type="HOGENOM" id="CLU_103447_0_0_1"/>
<dbReference type="STRING" id="650164.K5UI20"/>
<accession>K5UI20</accession>
<keyword evidence="2" id="KW-1185">Reference proteome</keyword>
<evidence type="ECO:0000313" key="2">
    <source>
        <dbReference type="Proteomes" id="UP000008370"/>
    </source>
</evidence>
<protein>
    <submittedName>
        <fullName evidence="1">Uncharacterized protein</fullName>
    </submittedName>
</protein>
<dbReference type="RefSeq" id="XP_007402278.1">
    <property type="nucleotide sequence ID" value="XM_007402216.1"/>
</dbReference>
<organism evidence="1 2">
    <name type="scientific">Phanerochaete carnosa (strain HHB-10118-sp)</name>
    <name type="common">White-rot fungus</name>
    <name type="synonym">Peniophora carnosa</name>
    <dbReference type="NCBI Taxonomy" id="650164"/>
    <lineage>
        <taxon>Eukaryota</taxon>
        <taxon>Fungi</taxon>
        <taxon>Dikarya</taxon>
        <taxon>Basidiomycota</taxon>
        <taxon>Agaricomycotina</taxon>
        <taxon>Agaricomycetes</taxon>
        <taxon>Polyporales</taxon>
        <taxon>Phanerochaetaceae</taxon>
        <taxon>Phanerochaete</taxon>
    </lineage>
</organism>
<dbReference type="InParanoid" id="K5UI20"/>
<dbReference type="Proteomes" id="UP000008370">
    <property type="component" value="Unassembled WGS sequence"/>
</dbReference>
<reference evidence="1 2" key="1">
    <citation type="journal article" date="2012" name="BMC Genomics">
        <title>Comparative genomics of the white-rot fungi, Phanerochaete carnosa and P. chrysosporium, to elucidate the genetic basis of the distinct wood types they colonize.</title>
        <authorList>
            <person name="Suzuki H."/>
            <person name="MacDonald J."/>
            <person name="Syed K."/>
            <person name="Salamov A."/>
            <person name="Hori C."/>
            <person name="Aerts A."/>
            <person name="Henrissat B."/>
            <person name="Wiebenga A."/>
            <person name="vanKuyk P.A."/>
            <person name="Barry K."/>
            <person name="Lindquist E."/>
            <person name="LaButti K."/>
            <person name="Lapidus A."/>
            <person name="Lucas S."/>
            <person name="Coutinho P."/>
            <person name="Gong Y."/>
            <person name="Samejima M."/>
            <person name="Mahadevan R."/>
            <person name="Abou-Zaid M."/>
            <person name="de Vries R.P."/>
            <person name="Igarashi K."/>
            <person name="Yadav J.S."/>
            <person name="Grigoriev I.V."/>
            <person name="Master E.R."/>
        </authorList>
    </citation>
    <scope>NUCLEOTIDE SEQUENCE [LARGE SCALE GENOMIC DNA]</scope>
    <source>
        <strain evidence="1 2">HHB-10118-sp</strain>
    </source>
</reference>